<evidence type="ECO:0000313" key="2">
    <source>
        <dbReference type="EMBL" id="KAF9811103.1"/>
    </source>
</evidence>
<comment type="caution">
    <text evidence="2">The sequence shown here is derived from an EMBL/GenBank/DDBJ whole genome shotgun (WGS) entry which is preliminary data.</text>
</comment>
<protein>
    <recommendedName>
        <fullName evidence="4">NAD(P)-binding protein</fullName>
    </recommendedName>
</protein>
<dbReference type="Proteomes" id="UP000639403">
    <property type="component" value="Unassembled WGS sequence"/>
</dbReference>
<dbReference type="AlphaFoldDB" id="A0A8H7NZL7"/>
<dbReference type="Gene3D" id="3.40.50.720">
    <property type="entry name" value="NAD(P)-binding Rossmann-like Domain"/>
    <property type="match status" value="1"/>
</dbReference>
<accession>A0A8H7NZL7</accession>
<evidence type="ECO:0000313" key="3">
    <source>
        <dbReference type="Proteomes" id="UP000639403"/>
    </source>
</evidence>
<keyword evidence="1" id="KW-0560">Oxidoreductase</keyword>
<sequence>MGFLTELQYAGMVFWRILFPSGTFRADQISDLAGRVVIVTGALALVYLAARSKSKAEEAIKDLKEETGKEAIFLELDLGSLAAVRKAADEFLGKEHELHILFNNAGVMVPPIDMTTADGYDLQFGTNVVGHFLFTELLMPALLAGVQTSPDHHARVITTSSSAAMFDTIHWDSLRDGPARRKLGTSTLYSQSKFANVVVARQIAKRYADKGIISLSLDPGGIKTDLQRHVRDREGLVGMDFTLRPAPFGALTQLWAGTMPEAVNHNGEYLVPTARVAPCRSEAYDNALGEKLWDWLEEEVKACKQ</sequence>
<dbReference type="PRINTS" id="PR00081">
    <property type="entry name" value="GDHRDH"/>
</dbReference>
<dbReference type="SUPFAM" id="SSF51735">
    <property type="entry name" value="NAD(P)-binding Rossmann-fold domains"/>
    <property type="match status" value="1"/>
</dbReference>
<dbReference type="InterPro" id="IPR002347">
    <property type="entry name" value="SDR_fam"/>
</dbReference>
<dbReference type="GO" id="GO:0016491">
    <property type="term" value="F:oxidoreductase activity"/>
    <property type="evidence" value="ECO:0007669"/>
    <property type="project" value="UniProtKB-KW"/>
</dbReference>
<proteinExistence type="predicted"/>
<gene>
    <name evidence="2" type="ORF">IEO21_06652</name>
</gene>
<dbReference type="InterPro" id="IPR036291">
    <property type="entry name" value="NAD(P)-bd_dom_sf"/>
</dbReference>
<dbReference type="PANTHER" id="PTHR43157:SF31">
    <property type="entry name" value="PHOSPHATIDYLINOSITOL-GLYCAN BIOSYNTHESIS CLASS F PROTEIN"/>
    <property type="match status" value="1"/>
</dbReference>
<dbReference type="PANTHER" id="PTHR43157">
    <property type="entry name" value="PHOSPHATIDYLINOSITOL-GLYCAN BIOSYNTHESIS CLASS F PROTEIN-RELATED"/>
    <property type="match status" value="1"/>
</dbReference>
<evidence type="ECO:0008006" key="4">
    <source>
        <dbReference type="Google" id="ProtNLM"/>
    </source>
</evidence>
<dbReference type="Pfam" id="PF00106">
    <property type="entry name" value="adh_short"/>
    <property type="match status" value="1"/>
</dbReference>
<reference evidence="2" key="2">
    <citation type="journal article" name="Front. Microbiol.">
        <title>Degradative Capacity of Two Strains of Rhodonia placenta: From Phenotype to Genotype.</title>
        <authorList>
            <person name="Kolle M."/>
            <person name="Horta M.A.C."/>
            <person name="Nowrousian M."/>
            <person name="Ohm R.A."/>
            <person name="Benz J.P."/>
            <person name="Pilgard A."/>
        </authorList>
    </citation>
    <scope>NUCLEOTIDE SEQUENCE</scope>
    <source>
        <strain evidence="2">FPRL280</strain>
    </source>
</reference>
<organism evidence="2 3">
    <name type="scientific">Rhodonia placenta</name>
    <dbReference type="NCBI Taxonomy" id="104341"/>
    <lineage>
        <taxon>Eukaryota</taxon>
        <taxon>Fungi</taxon>
        <taxon>Dikarya</taxon>
        <taxon>Basidiomycota</taxon>
        <taxon>Agaricomycotina</taxon>
        <taxon>Agaricomycetes</taxon>
        <taxon>Polyporales</taxon>
        <taxon>Adustoporiaceae</taxon>
        <taxon>Rhodonia</taxon>
    </lineage>
</organism>
<name>A0A8H7NZL7_9APHY</name>
<dbReference type="EMBL" id="JADOXO010000157">
    <property type="protein sequence ID" value="KAF9811103.1"/>
    <property type="molecule type" value="Genomic_DNA"/>
</dbReference>
<reference evidence="2" key="1">
    <citation type="submission" date="2020-11" db="EMBL/GenBank/DDBJ databases">
        <authorList>
            <person name="Koelle M."/>
            <person name="Horta M.A.C."/>
            <person name="Nowrousian M."/>
            <person name="Ohm R.A."/>
            <person name="Benz P."/>
            <person name="Pilgard A."/>
        </authorList>
    </citation>
    <scope>NUCLEOTIDE SEQUENCE</scope>
    <source>
        <strain evidence="2">FPRL280</strain>
    </source>
</reference>
<evidence type="ECO:0000256" key="1">
    <source>
        <dbReference type="ARBA" id="ARBA00023002"/>
    </source>
</evidence>